<dbReference type="EMBL" id="BMAO01021354">
    <property type="protein sequence ID" value="GFQ73849.1"/>
    <property type="molecule type" value="Genomic_DNA"/>
</dbReference>
<protein>
    <recommendedName>
        <fullName evidence="3">DUF4817 domain-containing protein</fullName>
    </recommendedName>
</protein>
<reference evidence="1" key="1">
    <citation type="submission" date="2020-07" db="EMBL/GenBank/DDBJ databases">
        <title>Multicomponent nature underlies the extraordinary mechanical properties of spider dragline silk.</title>
        <authorList>
            <person name="Kono N."/>
            <person name="Nakamura H."/>
            <person name="Mori M."/>
            <person name="Yoshida Y."/>
            <person name="Ohtoshi R."/>
            <person name="Malay A.D."/>
            <person name="Moran D.A.P."/>
            <person name="Tomita M."/>
            <person name="Numata K."/>
            <person name="Arakawa K."/>
        </authorList>
    </citation>
    <scope>NUCLEOTIDE SEQUENCE</scope>
</reference>
<dbReference type="Proteomes" id="UP000887116">
    <property type="component" value="Unassembled WGS sequence"/>
</dbReference>
<proteinExistence type="predicted"/>
<sequence>MLPAVLMTVSLVERALLVKLFYENKGNASAAAREFYHRKSLKFRPMSTNDNRAMIKRFEESEKLGVKPGRGRKHITPVLVDSQSQTSEFGSSSTLTELFEKYSET</sequence>
<organism evidence="1 2">
    <name type="scientific">Trichonephila clavata</name>
    <name type="common">Joro spider</name>
    <name type="synonym">Nephila clavata</name>
    <dbReference type="NCBI Taxonomy" id="2740835"/>
    <lineage>
        <taxon>Eukaryota</taxon>
        <taxon>Metazoa</taxon>
        <taxon>Ecdysozoa</taxon>
        <taxon>Arthropoda</taxon>
        <taxon>Chelicerata</taxon>
        <taxon>Arachnida</taxon>
        <taxon>Araneae</taxon>
        <taxon>Araneomorphae</taxon>
        <taxon>Entelegynae</taxon>
        <taxon>Araneoidea</taxon>
        <taxon>Nephilidae</taxon>
        <taxon>Trichonephila</taxon>
    </lineage>
</organism>
<dbReference type="OrthoDB" id="6430321at2759"/>
<evidence type="ECO:0008006" key="3">
    <source>
        <dbReference type="Google" id="ProtNLM"/>
    </source>
</evidence>
<accession>A0A8X6KHC1</accession>
<name>A0A8X6KHC1_TRICU</name>
<dbReference type="AlphaFoldDB" id="A0A8X6KHC1"/>
<evidence type="ECO:0000313" key="2">
    <source>
        <dbReference type="Proteomes" id="UP000887116"/>
    </source>
</evidence>
<gene>
    <name evidence="1" type="ORF">TNCT_233141</name>
</gene>
<evidence type="ECO:0000313" key="1">
    <source>
        <dbReference type="EMBL" id="GFQ73849.1"/>
    </source>
</evidence>
<keyword evidence="2" id="KW-1185">Reference proteome</keyword>
<comment type="caution">
    <text evidence="1">The sequence shown here is derived from an EMBL/GenBank/DDBJ whole genome shotgun (WGS) entry which is preliminary data.</text>
</comment>